<keyword evidence="5 8" id="KW-0812">Transmembrane</keyword>
<organism evidence="11 12">
    <name type="scientific">Leucobacter albus</name>
    <dbReference type="NCBI Taxonomy" id="272210"/>
    <lineage>
        <taxon>Bacteria</taxon>
        <taxon>Bacillati</taxon>
        <taxon>Actinomycetota</taxon>
        <taxon>Actinomycetes</taxon>
        <taxon>Micrococcales</taxon>
        <taxon>Microbacteriaceae</taxon>
        <taxon>Leucobacter</taxon>
    </lineage>
</organism>
<keyword evidence="2 8" id="KW-0813">Transport</keyword>
<dbReference type="RefSeq" id="WP_343960056.1">
    <property type="nucleotide sequence ID" value="NZ_BAAAKZ010000004.1"/>
</dbReference>
<dbReference type="InterPro" id="IPR035906">
    <property type="entry name" value="MetI-like_sf"/>
</dbReference>
<keyword evidence="4" id="KW-0997">Cell inner membrane</keyword>
<feature type="region of interest" description="Disordered" evidence="9">
    <location>
        <begin position="1"/>
        <end position="28"/>
    </location>
</feature>
<keyword evidence="12" id="KW-1185">Reference proteome</keyword>
<accession>A0ABW3TNK1</accession>
<feature type="transmembrane region" description="Helical" evidence="8">
    <location>
        <begin position="428"/>
        <end position="448"/>
    </location>
</feature>
<feature type="domain" description="ABC transmembrane type-1" evidence="10">
    <location>
        <begin position="391"/>
        <end position="581"/>
    </location>
</feature>
<feature type="transmembrane region" description="Helical" evidence="8">
    <location>
        <begin position="39"/>
        <end position="61"/>
    </location>
</feature>
<evidence type="ECO:0000256" key="3">
    <source>
        <dbReference type="ARBA" id="ARBA00022475"/>
    </source>
</evidence>
<dbReference type="Gene3D" id="1.10.3720.10">
    <property type="entry name" value="MetI-like"/>
    <property type="match status" value="2"/>
</dbReference>
<evidence type="ECO:0000313" key="12">
    <source>
        <dbReference type="Proteomes" id="UP001597181"/>
    </source>
</evidence>
<feature type="transmembrane region" description="Helical" evidence="8">
    <location>
        <begin position="558"/>
        <end position="580"/>
    </location>
</feature>
<reference evidence="12" key="1">
    <citation type="journal article" date="2019" name="Int. J. Syst. Evol. Microbiol.">
        <title>The Global Catalogue of Microorganisms (GCM) 10K type strain sequencing project: providing services to taxonomists for standard genome sequencing and annotation.</title>
        <authorList>
            <consortium name="The Broad Institute Genomics Platform"/>
            <consortium name="The Broad Institute Genome Sequencing Center for Infectious Disease"/>
            <person name="Wu L."/>
            <person name="Ma J."/>
        </authorList>
    </citation>
    <scope>NUCLEOTIDE SEQUENCE [LARGE SCALE GENOMIC DNA]</scope>
    <source>
        <strain evidence="12">CCUG 50213</strain>
    </source>
</reference>
<proteinExistence type="inferred from homology"/>
<evidence type="ECO:0000256" key="6">
    <source>
        <dbReference type="ARBA" id="ARBA00022989"/>
    </source>
</evidence>
<evidence type="ECO:0000256" key="7">
    <source>
        <dbReference type="ARBA" id="ARBA00023136"/>
    </source>
</evidence>
<evidence type="ECO:0000259" key="10">
    <source>
        <dbReference type="PROSITE" id="PS50928"/>
    </source>
</evidence>
<dbReference type="PANTHER" id="PTHR43357">
    <property type="entry name" value="INNER MEMBRANE ABC TRANSPORTER PERMEASE PROTEIN YDCV"/>
    <property type="match status" value="1"/>
</dbReference>
<feature type="transmembrane region" description="Helical" evidence="8">
    <location>
        <begin position="221"/>
        <end position="244"/>
    </location>
</feature>
<dbReference type="EMBL" id="JBHTLY010000003">
    <property type="protein sequence ID" value="MFD1201809.1"/>
    <property type="molecule type" value="Genomic_DNA"/>
</dbReference>
<keyword evidence="3" id="KW-1003">Cell membrane</keyword>
<comment type="caution">
    <text evidence="11">The sequence shown here is derived from an EMBL/GenBank/DDBJ whole genome shotgun (WGS) entry which is preliminary data.</text>
</comment>
<comment type="similarity">
    <text evidence="8">Belongs to the binding-protein-dependent transport system permease family.</text>
</comment>
<dbReference type="PANTHER" id="PTHR43357:SF4">
    <property type="entry name" value="INNER MEMBRANE ABC TRANSPORTER PERMEASE PROTEIN YDCV"/>
    <property type="match status" value="1"/>
</dbReference>
<evidence type="ECO:0000256" key="1">
    <source>
        <dbReference type="ARBA" id="ARBA00004429"/>
    </source>
</evidence>
<dbReference type="Proteomes" id="UP001597181">
    <property type="component" value="Unassembled WGS sequence"/>
</dbReference>
<feature type="transmembrane region" description="Helical" evidence="8">
    <location>
        <begin position="171"/>
        <end position="200"/>
    </location>
</feature>
<dbReference type="Pfam" id="PF00528">
    <property type="entry name" value="BPD_transp_1"/>
    <property type="match status" value="2"/>
</dbReference>
<feature type="transmembrane region" description="Helical" evidence="8">
    <location>
        <begin position="97"/>
        <end position="116"/>
    </location>
</feature>
<feature type="transmembrane region" description="Helical" evidence="8">
    <location>
        <begin position="128"/>
        <end position="151"/>
    </location>
</feature>
<evidence type="ECO:0000256" key="9">
    <source>
        <dbReference type="SAM" id="MobiDB-lite"/>
    </source>
</evidence>
<evidence type="ECO:0000256" key="8">
    <source>
        <dbReference type="RuleBase" id="RU363032"/>
    </source>
</evidence>
<feature type="transmembrane region" description="Helical" evidence="8">
    <location>
        <begin position="331"/>
        <end position="354"/>
    </location>
</feature>
<gene>
    <name evidence="11" type="ORF">ACFQ3U_07880</name>
</gene>
<sequence length="592" mass="62880">MTTHTSPPDATGVITTPRGSKRRPASSAQAQPRKVAGIVALYGVLGILILLPVALVVLSAFTSETPRPGNISLSNFTLSNFGTVFGPGAMRAAGNSLLVGLGGSAVALLCGGFLAFVTARTNAPARKFLYFAGLVPMFLPSFVGALAWGLLGGPNAGLLNILARDLGFAPFMNIYTLPGLIVLLGIYYAPYAFLLIHASFSLMNPDLEESARVHGATPGQVLRRVTFPLATPAILGAAILIFTLTVENFPVAQMIGSAGGLDTLPTYIFRLMNSAPSRGNEAAAVAIALVLVVLIVTALQRRVISKRTFTTVSGKGLKPAKVDLGWFRVPALILGVLYFVITAVLPIGALLFVAMHDSPYVASVIGSIQAGNLNFNAFAEVLTNPTAHKATMNSLVVSISAAVIGTVIAFIVSYVVNRTRVPGRAGLGYISMIPLAVPAIVLGLGLLWTWLLIPLPVYGTLVVMVIAFTAAQMPQGFQGASAGILQIHQDLEDSAVMHGANRIRAIWRVTVPLLRVPLTSTFLLLLMLSMRELTVPLFLFTTDTRLLSIVIFDNYENGILQSSAATSVLYCVLIFLLAWLARRFGEERQRTS</sequence>
<feature type="transmembrane region" description="Helical" evidence="8">
    <location>
        <begin position="395"/>
        <end position="416"/>
    </location>
</feature>
<feature type="domain" description="ABC transmembrane type-1" evidence="10">
    <location>
        <begin position="93"/>
        <end position="300"/>
    </location>
</feature>
<keyword evidence="6 8" id="KW-1133">Transmembrane helix</keyword>
<feature type="transmembrane region" description="Helical" evidence="8">
    <location>
        <begin position="282"/>
        <end position="299"/>
    </location>
</feature>
<dbReference type="CDD" id="cd06261">
    <property type="entry name" value="TM_PBP2"/>
    <property type="match status" value="2"/>
</dbReference>
<protein>
    <submittedName>
        <fullName evidence="11">ABC transporter permease</fullName>
    </submittedName>
</protein>
<dbReference type="SUPFAM" id="SSF161098">
    <property type="entry name" value="MetI-like"/>
    <property type="match status" value="2"/>
</dbReference>
<comment type="subcellular location">
    <subcellularLocation>
        <location evidence="1">Cell inner membrane</location>
        <topology evidence="1">Multi-pass membrane protein</topology>
    </subcellularLocation>
    <subcellularLocation>
        <location evidence="8">Cell membrane</location>
        <topology evidence="8">Multi-pass membrane protein</topology>
    </subcellularLocation>
</comment>
<feature type="transmembrane region" description="Helical" evidence="8">
    <location>
        <begin position="455"/>
        <end position="473"/>
    </location>
</feature>
<feature type="transmembrane region" description="Helical" evidence="8">
    <location>
        <begin position="505"/>
        <end position="526"/>
    </location>
</feature>
<dbReference type="InterPro" id="IPR000515">
    <property type="entry name" value="MetI-like"/>
</dbReference>
<name>A0ABW3TNK1_9MICO</name>
<evidence type="ECO:0000256" key="4">
    <source>
        <dbReference type="ARBA" id="ARBA00022519"/>
    </source>
</evidence>
<evidence type="ECO:0000313" key="11">
    <source>
        <dbReference type="EMBL" id="MFD1201809.1"/>
    </source>
</evidence>
<keyword evidence="7 8" id="KW-0472">Membrane</keyword>
<dbReference type="PROSITE" id="PS50928">
    <property type="entry name" value="ABC_TM1"/>
    <property type="match status" value="2"/>
</dbReference>
<evidence type="ECO:0000256" key="5">
    <source>
        <dbReference type="ARBA" id="ARBA00022692"/>
    </source>
</evidence>
<feature type="compositionally biased region" description="Polar residues" evidence="9">
    <location>
        <begin position="1"/>
        <end position="18"/>
    </location>
</feature>
<evidence type="ECO:0000256" key="2">
    <source>
        <dbReference type="ARBA" id="ARBA00022448"/>
    </source>
</evidence>